<sequence length="326" mass="36599">MRRRMDPGPGFEQYRKGHSLFRNPKVRPAIMRSTTSKAERRFYAEDRAIGRFGMRLFEPRLMPAPHWHGHVEGNFLIGGSMTYVVEDQEIEVGPGRLVLFWANIPHQLVRLSPEGDGPVRLANIYLPLDVFLFMAHIARLQVALMSGGMVALDPALLTEAQVGTWYRDYRSGNAERRDLLLMELNALLRRALLQPLDILRAPMGDPEGAEHPQRSRVAHVVAMLRFILENLAQPMTNADVAKVTGLHETYALSLFTQVVRMPMRRFIIRMRLLRARALLMESNATVASVAVQAGFPSLSQFYDHFGRAYGVTPQALRAGASAGSGT</sequence>
<proteinExistence type="predicted"/>
<dbReference type="PANTHER" id="PTHR46796">
    <property type="entry name" value="HTH-TYPE TRANSCRIPTIONAL ACTIVATOR RHAS-RELATED"/>
    <property type="match status" value="1"/>
</dbReference>
<comment type="caution">
    <text evidence="5">The sequence shown here is derived from an EMBL/GenBank/DDBJ whole genome shotgun (WGS) entry which is preliminary data.</text>
</comment>
<dbReference type="GO" id="GO:0003700">
    <property type="term" value="F:DNA-binding transcription factor activity"/>
    <property type="evidence" value="ECO:0007669"/>
    <property type="project" value="InterPro"/>
</dbReference>
<dbReference type="InterPro" id="IPR013096">
    <property type="entry name" value="Cupin_2"/>
</dbReference>
<dbReference type="InterPro" id="IPR011051">
    <property type="entry name" value="RmlC_Cupin_sf"/>
</dbReference>
<evidence type="ECO:0000313" key="6">
    <source>
        <dbReference type="Proteomes" id="UP000305887"/>
    </source>
</evidence>
<evidence type="ECO:0000313" key="5">
    <source>
        <dbReference type="EMBL" id="TNC49864.1"/>
    </source>
</evidence>
<dbReference type="Pfam" id="PF12833">
    <property type="entry name" value="HTH_18"/>
    <property type="match status" value="1"/>
</dbReference>
<dbReference type="AlphaFoldDB" id="A0A5C4MV67"/>
<dbReference type="InterPro" id="IPR014710">
    <property type="entry name" value="RmlC-like_jellyroll"/>
</dbReference>
<dbReference type="InterPro" id="IPR018060">
    <property type="entry name" value="HTH_AraC"/>
</dbReference>
<dbReference type="PROSITE" id="PS01124">
    <property type="entry name" value="HTH_ARAC_FAMILY_2"/>
    <property type="match status" value="1"/>
</dbReference>
<evidence type="ECO:0000256" key="3">
    <source>
        <dbReference type="ARBA" id="ARBA00023163"/>
    </source>
</evidence>
<dbReference type="SMART" id="SM00342">
    <property type="entry name" value="HTH_ARAC"/>
    <property type="match status" value="1"/>
</dbReference>
<reference evidence="5 6" key="1">
    <citation type="submission" date="2019-06" db="EMBL/GenBank/DDBJ databases">
        <title>YIM 131921 draft genome.</title>
        <authorList>
            <person name="Jiang L."/>
        </authorList>
    </citation>
    <scope>NUCLEOTIDE SEQUENCE [LARGE SCALE GENOMIC DNA]</scope>
    <source>
        <strain evidence="5 6">YIM 131921</strain>
    </source>
</reference>
<dbReference type="Gene3D" id="1.10.10.60">
    <property type="entry name" value="Homeodomain-like"/>
    <property type="match status" value="1"/>
</dbReference>
<evidence type="ECO:0000256" key="1">
    <source>
        <dbReference type="ARBA" id="ARBA00023015"/>
    </source>
</evidence>
<dbReference type="OrthoDB" id="345413at2"/>
<dbReference type="Proteomes" id="UP000305887">
    <property type="component" value="Unassembled WGS sequence"/>
</dbReference>
<protein>
    <submittedName>
        <fullName evidence="5">Helix-turn-helix domain-containing protein</fullName>
    </submittedName>
</protein>
<evidence type="ECO:0000256" key="2">
    <source>
        <dbReference type="ARBA" id="ARBA00023125"/>
    </source>
</evidence>
<feature type="domain" description="HTH araC/xylS-type" evidence="4">
    <location>
        <begin position="221"/>
        <end position="319"/>
    </location>
</feature>
<dbReference type="GO" id="GO:0043565">
    <property type="term" value="F:sequence-specific DNA binding"/>
    <property type="evidence" value="ECO:0007669"/>
    <property type="project" value="InterPro"/>
</dbReference>
<evidence type="ECO:0000259" key="4">
    <source>
        <dbReference type="PROSITE" id="PS01124"/>
    </source>
</evidence>
<dbReference type="InterPro" id="IPR050204">
    <property type="entry name" value="AraC_XylS_family_regulators"/>
</dbReference>
<dbReference type="Gene3D" id="2.60.120.10">
    <property type="entry name" value="Jelly Rolls"/>
    <property type="match status" value="1"/>
</dbReference>
<keyword evidence="6" id="KW-1185">Reference proteome</keyword>
<dbReference type="InterPro" id="IPR018062">
    <property type="entry name" value="HTH_AraC-typ_CS"/>
</dbReference>
<name>A0A5C4MV67_9RHOB</name>
<keyword evidence="3" id="KW-0804">Transcription</keyword>
<dbReference type="SUPFAM" id="SSF46689">
    <property type="entry name" value="Homeodomain-like"/>
    <property type="match status" value="1"/>
</dbReference>
<dbReference type="EMBL" id="VDFU01000009">
    <property type="protein sequence ID" value="TNC49864.1"/>
    <property type="molecule type" value="Genomic_DNA"/>
</dbReference>
<dbReference type="Pfam" id="PF07883">
    <property type="entry name" value="Cupin_2"/>
    <property type="match status" value="1"/>
</dbReference>
<dbReference type="SUPFAM" id="SSF51182">
    <property type="entry name" value="RmlC-like cupins"/>
    <property type="match status" value="1"/>
</dbReference>
<keyword evidence="1" id="KW-0805">Transcription regulation</keyword>
<organism evidence="5 6">
    <name type="scientific">Rubellimicrobium rubrum</name>
    <dbReference type="NCBI Taxonomy" id="2585369"/>
    <lineage>
        <taxon>Bacteria</taxon>
        <taxon>Pseudomonadati</taxon>
        <taxon>Pseudomonadota</taxon>
        <taxon>Alphaproteobacteria</taxon>
        <taxon>Rhodobacterales</taxon>
        <taxon>Roseobacteraceae</taxon>
        <taxon>Rubellimicrobium</taxon>
    </lineage>
</organism>
<accession>A0A5C4MV67</accession>
<keyword evidence="2" id="KW-0238">DNA-binding</keyword>
<gene>
    <name evidence="5" type="ORF">FHG66_10150</name>
</gene>
<dbReference type="PROSITE" id="PS00041">
    <property type="entry name" value="HTH_ARAC_FAMILY_1"/>
    <property type="match status" value="1"/>
</dbReference>
<dbReference type="InterPro" id="IPR009057">
    <property type="entry name" value="Homeodomain-like_sf"/>
</dbReference>